<gene>
    <name evidence="2" type="ORF">FOZ76_26195</name>
</gene>
<reference evidence="2 3" key="1">
    <citation type="submission" date="2019-07" db="EMBL/GenBank/DDBJ databases">
        <title>Qingshengfaniella alkalisoli gen. nov., sp. nov., isolated from saline soil.</title>
        <authorList>
            <person name="Xu L."/>
            <person name="Huang X.-X."/>
            <person name="Sun J.-Q."/>
        </authorList>
    </citation>
    <scope>NUCLEOTIDE SEQUENCE [LARGE SCALE GENOMIC DNA]</scope>
    <source>
        <strain evidence="2 3">DSM 27279</strain>
    </source>
</reference>
<keyword evidence="3" id="KW-1185">Reference proteome</keyword>
<proteinExistence type="predicted"/>
<evidence type="ECO:0000313" key="3">
    <source>
        <dbReference type="Proteomes" id="UP000318405"/>
    </source>
</evidence>
<organism evidence="2 3">
    <name type="scientific">Verticiella sediminum</name>
    <dbReference type="NCBI Taxonomy" id="1247510"/>
    <lineage>
        <taxon>Bacteria</taxon>
        <taxon>Pseudomonadati</taxon>
        <taxon>Pseudomonadota</taxon>
        <taxon>Betaproteobacteria</taxon>
        <taxon>Burkholderiales</taxon>
        <taxon>Alcaligenaceae</taxon>
        <taxon>Verticiella</taxon>
    </lineage>
</organism>
<dbReference type="EMBL" id="VLTJ01000042">
    <property type="protein sequence ID" value="TSH89102.1"/>
    <property type="molecule type" value="Genomic_DNA"/>
</dbReference>
<dbReference type="Proteomes" id="UP000318405">
    <property type="component" value="Unassembled WGS sequence"/>
</dbReference>
<evidence type="ECO:0000256" key="1">
    <source>
        <dbReference type="SAM" id="MobiDB-lite"/>
    </source>
</evidence>
<comment type="caution">
    <text evidence="2">The sequence shown here is derived from an EMBL/GenBank/DDBJ whole genome shotgun (WGS) entry which is preliminary data.</text>
</comment>
<accession>A0A556A892</accession>
<evidence type="ECO:0000313" key="2">
    <source>
        <dbReference type="EMBL" id="TSH89102.1"/>
    </source>
</evidence>
<name>A0A556A892_9BURK</name>
<dbReference type="AlphaFoldDB" id="A0A556A892"/>
<dbReference type="RefSeq" id="WP_143951217.1">
    <property type="nucleotide sequence ID" value="NZ_BAABMB010000005.1"/>
</dbReference>
<feature type="region of interest" description="Disordered" evidence="1">
    <location>
        <begin position="37"/>
        <end position="66"/>
    </location>
</feature>
<dbReference type="OrthoDB" id="9182752at2"/>
<protein>
    <submittedName>
        <fullName evidence="2">Uncharacterized protein</fullName>
    </submittedName>
</protein>
<sequence length="217" mass="22426">MWARISLSLLAALLLAAAAGAWLGQLLVQGAPFGPATPGPGDTTTQISRVGTDGQAQVPEPPQPRVDGTLGVPSRGALTSGQTVPLVSVLEQENRGIAVSGSQPAPDIGAFVANLEGQRQGPGQFNVAPVETGAADAGGQRAELPPELAFAVARPADEPARPAWQESLSASLGRCASQRFFSPAECEQRLRMQYCEPNGGWGRVPECPAGTRNASLR</sequence>